<dbReference type="Gene3D" id="3.40.50.2300">
    <property type="match status" value="1"/>
</dbReference>
<keyword evidence="4" id="KW-1185">Reference proteome</keyword>
<keyword evidence="1" id="KW-0597">Phosphoprotein</keyword>
<evidence type="ECO:0000313" key="4">
    <source>
        <dbReference type="Proteomes" id="UP000546701"/>
    </source>
</evidence>
<protein>
    <submittedName>
        <fullName evidence="3">CheY-like chemotaxis protein</fullName>
    </submittedName>
</protein>
<feature type="modified residue" description="4-aspartylphosphate" evidence="1">
    <location>
        <position position="42"/>
    </location>
</feature>
<comment type="caution">
    <text evidence="3">The sequence shown here is derived from an EMBL/GenBank/DDBJ whole genome shotgun (WGS) entry which is preliminary data.</text>
</comment>
<evidence type="ECO:0000256" key="1">
    <source>
        <dbReference type="PROSITE-ProRule" id="PRU00169"/>
    </source>
</evidence>
<organism evidence="3 4">
    <name type="scientific">Sphingomonas prati</name>
    <dbReference type="NCBI Taxonomy" id="1843237"/>
    <lineage>
        <taxon>Bacteria</taxon>
        <taxon>Pseudomonadati</taxon>
        <taxon>Pseudomonadota</taxon>
        <taxon>Alphaproteobacteria</taxon>
        <taxon>Sphingomonadales</taxon>
        <taxon>Sphingomonadaceae</taxon>
        <taxon>Sphingomonas</taxon>
    </lineage>
</organism>
<evidence type="ECO:0000259" key="2">
    <source>
        <dbReference type="PROSITE" id="PS50110"/>
    </source>
</evidence>
<evidence type="ECO:0000313" key="3">
    <source>
        <dbReference type="EMBL" id="MBB5730852.1"/>
    </source>
</evidence>
<dbReference type="PROSITE" id="PS50110">
    <property type="entry name" value="RESPONSE_REGULATORY"/>
    <property type="match status" value="1"/>
</dbReference>
<reference evidence="3 4" key="1">
    <citation type="submission" date="2020-08" db="EMBL/GenBank/DDBJ databases">
        <title>Genomic Encyclopedia of Type Strains, Phase IV (KMG-IV): sequencing the most valuable type-strain genomes for metagenomic binning, comparative biology and taxonomic classification.</title>
        <authorList>
            <person name="Goeker M."/>
        </authorList>
    </citation>
    <scope>NUCLEOTIDE SEQUENCE [LARGE SCALE GENOMIC DNA]</scope>
    <source>
        <strain evidence="3 4">DSM 103336</strain>
    </source>
</reference>
<gene>
    <name evidence="3" type="ORF">FHS99_003359</name>
</gene>
<dbReference type="EMBL" id="JACIJR010000010">
    <property type="protein sequence ID" value="MBB5730852.1"/>
    <property type="molecule type" value="Genomic_DNA"/>
</dbReference>
<dbReference type="InterPro" id="IPR011006">
    <property type="entry name" value="CheY-like_superfamily"/>
</dbReference>
<dbReference type="InterPro" id="IPR001789">
    <property type="entry name" value="Sig_transdc_resp-reg_receiver"/>
</dbReference>
<dbReference type="SUPFAM" id="SSF52172">
    <property type="entry name" value="CheY-like"/>
    <property type="match status" value="1"/>
</dbReference>
<feature type="domain" description="Response regulatory" evidence="2">
    <location>
        <begin position="1"/>
        <end position="103"/>
    </location>
</feature>
<dbReference type="AlphaFoldDB" id="A0A7W9BVE5"/>
<dbReference type="GO" id="GO:0000160">
    <property type="term" value="P:phosphorelay signal transduction system"/>
    <property type="evidence" value="ECO:0007669"/>
    <property type="project" value="InterPro"/>
</dbReference>
<sequence length="108" mass="11336">MIADLICDYLGQIGAMSFDIAVTEREAIDLAALRRPDVITSDVRLIEGTGPRAVALIHTQLGLIPTIFITGSPSECDPAVPAVAILPKPIASPALLAAFAMARASLKR</sequence>
<dbReference type="Proteomes" id="UP000546701">
    <property type="component" value="Unassembled WGS sequence"/>
</dbReference>
<proteinExistence type="predicted"/>
<name>A0A7W9BVE5_9SPHN</name>
<accession>A0A7W9BVE5</accession>